<dbReference type="SUPFAM" id="SSF46689">
    <property type="entry name" value="Homeodomain-like"/>
    <property type="match status" value="1"/>
</dbReference>
<dbReference type="Proteomes" id="UP000575898">
    <property type="component" value="Unassembled WGS sequence"/>
</dbReference>
<dbReference type="RefSeq" id="WP_184036543.1">
    <property type="nucleotide sequence ID" value="NZ_JACHHY010000006.1"/>
</dbReference>
<dbReference type="InterPro" id="IPR020449">
    <property type="entry name" value="Tscrpt_reg_AraC-type_HTH"/>
</dbReference>
<reference evidence="5 6" key="1">
    <citation type="submission" date="2020-08" db="EMBL/GenBank/DDBJ databases">
        <title>Genomic Encyclopedia of Type Strains, Phase IV (KMG-IV): sequencing the most valuable type-strain genomes for metagenomic binning, comparative biology and taxonomic classification.</title>
        <authorList>
            <person name="Goeker M."/>
        </authorList>
    </citation>
    <scope>NUCLEOTIDE SEQUENCE [LARGE SCALE GENOMIC DNA]</scope>
    <source>
        <strain evidence="5 6">DSM 27165</strain>
    </source>
</reference>
<keyword evidence="2 5" id="KW-0238">DNA-binding</keyword>
<evidence type="ECO:0000259" key="4">
    <source>
        <dbReference type="PROSITE" id="PS01124"/>
    </source>
</evidence>
<dbReference type="PRINTS" id="PR00032">
    <property type="entry name" value="HTHARAC"/>
</dbReference>
<proteinExistence type="predicted"/>
<feature type="domain" description="HTH araC/xylS-type" evidence="4">
    <location>
        <begin position="236"/>
        <end position="334"/>
    </location>
</feature>
<keyword evidence="1" id="KW-0805">Transcription regulation</keyword>
<comment type="caution">
    <text evidence="5">The sequence shown here is derived from an EMBL/GenBank/DDBJ whole genome shotgun (WGS) entry which is preliminary data.</text>
</comment>
<gene>
    <name evidence="5" type="ORF">HNQ59_001255</name>
</gene>
<evidence type="ECO:0000256" key="2">
    <source>
        <dbReference type="ARBA" id="ARBA00023125"/>
    </source>
</evidence>
<evidence type="ECO:0000313" key="5">
    <source>
        <dbReference type="EMBL" id="MBB5017970.1"/>
    </source>
</evidence>
<dbReference type="EMBL" id="JACHHY010000006">
    <property type="protein sequence ID" value="MBB5017970.1"/>
    <property type="molecule type" value="Genomic_DNA"/>
</dbReference>
<sequence>MPTLITPTVAFSWVHGILDAAAMQGVPQRHLADLAGVPVTSPAHGRLPIDQVVRLWRLAAELSGDALFGLHMGEHIKPASFNVVAFTLLSAANLRAAIRHMQRYQRLISDAARLQLLEGDEISWLVYHPQPGVLAFSPHQVEAALATVLTAGRWILNRPLVPLQVRFRHTALGSSSEYRRVLGCDPGFEASFDGIALSTAQLEQALPAADPMLFQLHQRFAEQHLSNLDQHEPWASRTRYALMACLAQGVLDREAVAAAMGLTGKQLQHRLAQEQASFSAVLDMARRDLALEWVKQRTEPLAALADRLGFAEQSVFNRAFRRWTGLTPGAYRDQSRSLADES</sequence>
<dbReference type="PANTHER" id="PTHR47894">
    <property type="entry name" value="HTH-TYPE TRANSCRIPTIONAL REGULATOR GADX"/>
    <property type="match status" value="1"/>
</dbReference>
<dbReference type="GO" id="GO:0003700">
    <property type="term" value="F:DNA-binding transcription factor activity"/>
    <property type="evidence" value="ECO:0007669"/>
    <property type="project" value="InterPro"/>
</dbReference>
<organism evidence="5 6">
    <name type="scientific">Chitinivorax tropicus</name>
    <dbReference type="NCBI Taxonomy" id="714531"/>
    <lineage>
        <taxon>Bacteria</taxon>
        <taxon>Pseudomonadati</taxon>
        <taxon>Pseudomonadota</taxon>
        <taxon>Betaproteobacteria</taxon>
        <taxon>Chitinivorax</taxon>
    </lineage>
</organism>
<keyword evidence="3" id="KW-0804">Transcription</keyword>
<dbReference type="AlphaFoldDB" id="A0A840MHU7"/>
<dbReference type="PANTHER" id="PTHR47894:SF1">
    <property type="entry name" value="HTH-TYPE TRANSCRIPTIONAL REGULATOR VQSM"/>
    <property type="match status" value="1"/>
</dbReference>
<dbReference type="Gene3D" id="1.10.10.60">
    <property type="entry name" value="Homeodomain-like"/>
    <property type="match status" value="1"/>
</dbReference>
<dbReference type="Pfam" id="PF12625">
    <property type="entry name" value="Arabinose_bd"/>
    <property type="match status" value="1"/>
</dbReference>
<evidence type="ECO:0000313" key="6">
    <source>
        <dbReference type="Proteomes" id="UP000575898"/>
    </source>
</evidence>
<name>A0A840MHU7_9PROT</name>
<dbReference type="Pfam" id="PF12833">
    <property type="entry name" value="HTH_18"/>
    <property type="match status" value="1"/>
</dbReference>
<evidence type="ECO:0000256" key="1">
    <source>
        <dbReference type="ARBA" id="ARBA00023015"/>
    </source>
</evidence>
<protein>
    <submittedName>
        <fullName evidence="5">AraC-like DNA-binding protein</fullName>
    </submittedName>
</protein>
<keyword evidence="6" id="KW-1185">Reference proteome</keyword>
<dbReference type="SMART" id="SM00342">
    <property type="entry name" value="HTH_ARAC"/>
    <property type="match status" value="1"/>
</dbReference>
<dbReference type="InterPro" id="IPR018060">
    <property type="entry name" value="HTH_AraC"/>
</dbReference>
<dbReference type="InterPro" id="IPR009057">
    <property type="entry name" value="Homeodomain-like_sf"/>
</dbReference>
<dbReference type="GO" id="GO:0000976">
    <property type="term" value="F:transcription cis-regulatory region binding"/>
    <property type="evidence" value="ECO:0007669"/>
    <property type="project" value="TreeGrafter"/>
</dbReference>
<evidence type="ECO:0000256" key="3">
    <source>
        <dbReference type="ARBA" id="ARBA00023163"/>
    </source>
</evidence>
<dbReference type="GO" id="GO:0005829">
    <property type="term" value="C:cytosol"/>
    <property type="evidence" value="ECO:0007669"/>
    <property type="project" value="TreeGrafter"/>
</dbReference>
<dbReference type="PROSITE" id="PS01124">
    <property type="entry name" value="HTH_ARAC_FAMILY_2"/>
    <property type="match status" value="1"/>
</dbReference>
<accession>A0A840MHU7</accession>
<dbReference type="InterPro" id="IPR032687">
    <property type="entry name" value="AraC-type_N"/>
</dbReference>